<dbReference type="InterPro" id="IPR000306">
    <property type="entry name" value="Znf_FYVE"/>
</dbReference>
<organism evidence="7 8">
    <name type="scientific">Effrenium voratum</name>
    <dbReference type="NCBI Taxonomy" id="2562239"/>
    <lineage>
        <taxon>Eukaryota</taxon>
        <taxon>Sar</taxon>
        <taxon>Alveolata</taxon>
        <taxon>Dinophyceae</taxon>
        <taxon>Suessiales</taxon>
        <taxon>Symbiodiniaceae</taxon>
        <taxon>Effrenium</taxon>
    </lineage>
</organism>
<evidence type="ECO:0000256" key="5">
    <source>
        <dbReference type="SAM" id="MobiDB-lite"/>
    </source>
</evidence>
<dbReference type="GO" id="GO:0008270">
    <property type="term" value="F:zinc ion binding"/>
    <property type="evidence" value="ECO:0007669"/>
    <property type="project" value="UniProtKB-KW"/>
</dbReference>
<keyword evidence="3" id="KW-0862">Zinc</keyword>
<dbReference type="InterPro" id="IPR013083">
    <property type="entry name" value="Znf_RING/FYVE/PHD"/>
</dbReference>
<gene>
    <name evidence="7" type="ORF">EVOR1521_LOCUS30443</name>
</gene>
<dbReference type="EMBL" id="CAUJNA010003762">
    <property type="protein sequence ID" value="CAJ1409301.1"/>
    <property type="molecule type" value="Genomic_DNA"/>
</dbReference>
<dbReference type="SMART" id="SM00064">
    <property type="entry name" value="FYVE"/>
    <property type="match status" value="1"/>
</dbReference>
<evidence type="ECO:0000259" key="6">
    <source>
        <dbReference type="PROSITE" id="PS50178"/>
    </source>
</evidence>
<dbReference type="PANTHER" id="PTHR39490">
    <property type="entry name" value="ARRESTIN DOMAIN-CONTAINING PROTEIN D"/>
    <property type="match status" value="1"/>
</dbReference>
<dbReference type="Pfam" id="PF01363">
    <property type="entry name" value="FYVE"/>
    <property type="match status" value="1"/>
</dbReference>
<evidence type="ECO:0000256" key="3">
    <source>
        <dbReference type="ARBA" id="ARBA00022833"/>
    </source>
</evidence>
<dbReference type="SUPFAM" id="SSF57903">
    <property type="entry name" value="FYVE/PHD zinc finger"/>
    <property type="match status" value="1"/>
</dbReference>
<sequence length="826" mass="91361">METEGWDMVEDSQVHTLRLHQRDLHHQRCKEELSQAQQACEALIKAQQEVASGILRCGEQMEQVDQVHRAFCIPKTSVPLEGLIWDCPLVVRTCGKHSFSTGQNVIITGVRVKGDASTSLQSLVRELSRDHAVVYVDECRFALGSMGTLICEEEEASMLDFTSAQAALNISCWGLGKTYLSHTALHITAETLQAVGLPKAVSKIFMGLRMSCEGVQTMAEAYARHVEHTHNITPPGKFADSLGVLHAWLRRVSDVQGPDVRGLASHLWDRTVEAVQPVNWQPSVLWGFCAECFASFERSTSATGEGKSKHHCRHCGRVVCDNCSKDREMVPWHGHTKAVRVCKVCLAPVKVRNLSLQQYSLLNEQVAISAMGLREIIESPKPKGRGKGKPPGPVPTKGKGKGVVKKRQDLKPGHGLGALGEDIKSEIGELAGFVVVQNVVKCRAMPKAADPGIAILVTKEELLWGVASHGYKTKLDEIIHCLLEVTLEAPSKDQWFESMEQILPLEKLSHETLEKLKAVPAEKFPELREIERVICEKFLPVDHLALRWRALKLQREYETPELRLARLDVALAAIQAPLADGHLVSEVKNMIAVLRSWMEPNPETLQGLVSRIEVGSGKDLLQRAWQVGDQYRVCNASGFVDALAPLEDCTSAIEVKDILQKLLADRKELQDISQRASDVEAINSAAKKLEGVFQALEVKLVQCLDAGHRLRIALGQLSPDTEVVKFQEAAPLACATDQNLKSLRSLVQGLRKAQQAERERQRFERERELAGRAEHAERRKKAKKAPPAAKAKVKKWAVRKREASPSSSEETRSSEAEAPTPQAAAG</sequence>
<accession>A0AA36JPF0</accession>
<dbReference type="InterPro" id="IPR052113">
    <property type="entry name" value="FYVE-type_Zinc_Finger"/>
</dbReference>
<feature type="region of interest" description="Disordered" evidence="5">
    <location>
        <begin position="757"/>
        <end position="826"/>
    </location>
</feature>
<evidence type="ECO:0000256" key="4">
    <source>
        <dbReference type="PROSITE-ProRule" id="PRU00091"/>
    </source>
</evidence>
<feature type="domain" description="FYVE-type" evidence="6">
    <location>
        <begin position="289"/>
        <end position="350"/>
    </location>
</feature>
<dbReference type="PANTHER" id="PTHR39490:SF8">
    <property type="entry name" value="ZINC FINGER FYVE DOMAIN-CONTAINING PROTEIN 21"/>
    <property type="match status" value="1"/>
</dbReference>
<keyword evidence="2 4" id="KW-0863">Zinc-finger</keyword>
<feature type="region of interest" description="Disordered" evidence="5">
    <location>
        <begin position="379"/>
        <end position="407"/>
    </location>
</feature>
<protein>
    <recommendedName>
        <fullName evidence="6">FYVE-type domain-containing protein</fullName>
    </recommendedName>
</protein>
<dbReference type="InterPro" id="IPR017455">
    <property type="entry name" value="Znf_FYVE-rel"/>
</dbReference>
<feature type="compositionally biased region" description="Basic and acidic residues" evidence="5">
    <location>
        <begin position="799"/>
        <end position="815"/>
    </location>
</feature>
<evidence type="ECO:0000256" key="2">
    <source>
        <dbReference type="ARBA" id="ARBA00022771"/>
    </source>
</evidence>
<dbReference type="Proteomes" id="UP001178507">
    <property type="component" value="Unassembled WGS sequence"/>
</dbReference>
<evidence type="ECO:0000256" key="1">
    <source>
        <dbReference type="ARBA" id="ARBA00022723"/>
    </source>
</evidence>
<keyword evidence="8" id="KW-1185">Reference proteome</keyword>
<keyword evidence="1" id="KW-0479">Metal-binding</keyword>
<feature type="compositionally biased region" description="Basic and acidic residues" evidence="5">
    <location>
        <begin position="757"/>
        <end position="777"/>
    </location>
</feature>
<dbReference type="Gene3D" id="3.30.40.10">
    <property type="entry name" value="Zinc/RING finger domain, C3HC4 (zinc finger)"/>
    <property type="match status" value="1"/>
</dbReference>
<comment type="caution">
    <text evidence="7">The sequence shown here is derived from an EMBL/GenBank/DDBJ whole genome shotgun (WGS) entry which is preliminary data.</text>
</comment>
<dbReference type="InterPro" id="IPR011011">
    <property type="entry name" value="Znf_FYVE_PHD"/>
</dbReference>
<proteinExistence type="predicted"/>
<dbReference type="AlphaFoldDB" id="A0AA36JPF0"/>
<reference evidence="7" key="1">
    <citation type="submission" date="2023-08" db="EMBL/GenBank/DDBJ databases">
        <authorList>
            <person name="Chen Y."/>
            <person name="Shah S."/>
            <person name="Dougan E. K."/>
            <person name="Thang M."/>
            <person name="Chan C."/>
        </authorList>
    </citation>
    <scope>NUCLEOTIDE SEQUENCE</scope>
</reference>
<evidence type="ECO:0000313" key="8">
    <source>
        <dbReference type="Proteomes" id="UP001178507"/>
    </source>
</evidence>
<dbReference type="PROSITE" id="PS50178">
    <property type="entry name" value="ZF_FYVE"/>
    <property type="match status" value="1"/>
</dbReference>
<evidence type="ECO:0000313" key="7">
    <source>
        <dbReference type="EMBL" id="CAJ1409301.1"/>
    </source>
</evidence>
<name>A0AA36JPF0_9DINO</name>